<dbReference type="Proteomes" id="UP000618382">
    <property type="component" value="Unassembled WGS sequence"/>
</dbReference>
<dbReference type="InterPro" id="IPR025951">
    <property type="entry name" value="GXWXG_dom"/>
</dbReference>
<dbReference type="Pfam" id="PF14231">
    <property type="entry name" value="GXWXG"/>
    <property type="match status" value="1"/>
</dbReference>
<organism evidence="4 5">
    <name type="scientific">Cellulomonas oligotrophica</name>
    <dbReference type="NCBI Taxonomy" id="931536"/>
    <lineage>
        <taxon>Bacteria</taxon>
        <taxon>Bacillati</taxon>
        <taxon>Actinomycetota</taxon>
        <taxon>Actinomycetes</taxon>
        <taxon>Micrococcales</taxon>
        <taxon>Cellulomonadaceae</taxon>
        <taxon>Cellulomonas</taxon>
    </lineage>
</organism>
<evidence type="ECO:0008006" key="7">
    <source>
        <dbReference type="Google" id="ProtNLM"/>
    </source>
</evidence>
<evidence type="ECO:0000313" key="3">
    <source>
        <dbReference type="EMBL" id="GIG33188.1"/>
    </source>
</evidence>
<evidence type="ECO:0000259" key="1">
    <source>
        <dbReference type="Pfam" id="PF14231"/>
    </source>
</evidence>
<reference evidence="3 6" key="2">
    <citation type="submission" date="2021-01" db="EMBL/GenBank/DDBJ databases">
        <title>Whole genome shotgun sequence of Cellulomonas oligotrophica NBRC 109435.</title>
        <authorList>
            <person name="Komaki H."/>
            <person name="Tamura T."/>
        </authorList>
    </citation>
    <scope>NUCLEOTIDE SEQUENCE [LARGE SCALE GENOMIC DNA]</scope>
    <source>
        <strain evidence="3 6">NBRC 109435</strain>
    </source>
</reference>
<dbReference type="Gene3D" id="2.40.128.580">
    <property type="entry name" value="GXWXG domain"/>
    <property type="match status" value="1"/>
</dbReference>
<comment type="caution">
    <text evidence="4">The sequence shown here is derived from an EMBL/GenBank/DDBJ whole genome shotgun (WGS) entry which is preliminary data.</text>
</comment>
<evidence type="ECO:0000313" key="5">
    <source>
        <dbReference type="Proteomes" id="UP000577956"/>
    </source>
</evidence>
<dbReference type="Proteomes" id="UP000577956">
    <property type="component" value="Unassembled WGS sequence"/>
</dbReference>
<reference evidence="4 5" key="1">
    <citation type="submission" date="2020-07" db="EMBL/GenBank/DDBJ databases">
        <title>Sequencing the genomes of 1000 actinobacteria strains.</title>
        <authorList>
            <person name="Klenk H.-P."/>
        </authorList>
    </citation>
    <scope>NUCLEOTIDE SEQUENCE [LARGE SCALE GENOMIC DNA]</scope>
    <source>
        <strain evidence="4 5">DSM 24482</strain>
    </source>
</reference>
<protein>
    <recommendedName>
        <fullName evidence="7">GXWXG domain-containing protein</fullName>
    </recommendedName>
</protein>
<name>A0A7Y9FEA1_9CELL</name>
<dbReference type="RefSeq" id="WP_140460798.1">
    <property type="nucleotide sequence ID" value="NZ_BAABFI010000005.1"/>
</dbReference>
<accession>A0A7Y9FEA1</accession>
<evidence type="ECO:0000313" key="4">
    <source>
        <dbReference type="EMBL" id="NYD85377.1"/>
    </source>
</evidence>
<keyword evidence="6" id="KW-1185">Reference proteome</keyword>
<proteinExistence type="predicted"/>
<feature type="domain" description="DUF4334" evidence="2">
    <location>
        <begin position="134"/>
        <end position="188"/>
    </location>
</feature>
<evidence type="ECO:0000259" key="2">
    <source>
        <dbReference type="Pfam" id="PF14232"/>
    </source>
</evidence>
<dbReference type="AlphaFoldDB" id="A0A7Y9FEA1"/>
<sequence length="189" mass="20331">MTSTAGPRARAAWDALVSRAGAGEIPSVAQVLEVVDGLPAVAPEQMLGSWRGGGLATGHPWDGLLEACGWHGKRFTSAEDVDPLVFEDARGLFAVNPALVPLGLLVRHPGLGRSGAARTVARRSLRAARTRRPAARLRRVEHRGVVTATMVYDALPVQDHFRRVDDGTVVGVMDMRGMRDPFVFTLHRG</sequence>
<gene>
    <name evidence="4" type="ORF">BKA21_000926</name>
    <name evidence="3" type="ORF">Col01nite_23470</name>
</gene>
<evidence type="ECO:0000313" key="6">
    <source>
        <dbReference type="Proteomes" id="UP000618382"/>
    </source>
</evidence>
<dbReference type="Pfam" id="PF14232">
    <property type="entry name" value="DUF4334"/>
    <property type="match status" value="1"/>
</dbReference>
<dbReference type="EMBL" id="BONN01000006">
    <property type="protein sequence ID" value="GIG33188.1"/>
    <property type="molecule type" value="Genomic_DNA"/>
</dbReference>
<dbReference type="EMBL" id="JACCBK010000001">
    <property type="protein sequence ID" value="NYD85377.1"/>
    <property type="molecule type" value="Genomic_DNA"/>
</dbReference>
<feature type="domain" description="GXWXG" evidence="1">
    <location>
        <begin position="35"/>
        <end position="91"/>
    </location>
</feature>
<dbReference type="InterPro" id="IPR025568">
    <property type="entry name" value="DUF4334"/>
</dbReference>